<evidence type="ECO:0000313" key="2">
    <source>
        <dbReference type="EMBL" id="CAE0409301.1"/>
    </source>
</evidence>
<proteinExistence type="predicted"/>
<dbReference type="InterPro" id="IPR016040">
    <property type="entry name" value="NAD(P)-bd_dom"/>
</dbReference>
<accession>A0A7S3P7P8</accession>
<gene>
    <name evidence="2" type="ORF">ACOF00016_LOCUS6982</name>
</gene>
<name>A0A7S3P7P8_9STRA</name>
<dbReference type="PANTHER" id="PTHR43162">
    <property type="match status" value="1"/>
</dbReference>
<dbReference type="PANTHER" id="PTHR43162:SF1">
    <property type="entry name" value="PRESTALK A DIFFERENTIATION PROTEIN A"/>
    <property type="match status" value="1"/>
</dbReference>
<dbReference type="SUPFAM" id="SSF51735">
    <property type="entry name" value="NAD(P)-binding Rossmann-fold domains"/>
    <property type="match status" value="1"/>
</dbReference>
<reference evidence="2" key="1">
    <citation type="submission" date="2021-01" db="EMBL/GenBank/DDBJ databases">
        <authorList>
            <person name="Corre E."/>
            <person name="Pelletier E."/>
            <person name="Niang G."/>
            <person name="Scheremetjew M."/>
            <person name="Finn R."/>
            <person name="Kale V."/>
            <person name="Holt S."/>
            <person name="Cochrane G."/>
            <person name="Meng A."/>
            <person name="Brown T."/>
            <person name="Cohen L."/>
        </authorList>
    </citation>
    <scope>NUCLEOTIDE SEQUENCE</scope>
    <source>
        <strain evidence="2">CCMP127</strain>
    </source>
</reference>
<feature type="domain" description="NAD(P)-binding" evidence="1">
    <location>
        <begin position="86"/>
        <end position="243"/>
    </location>
</feature>
<dbReference type="Pfam" id="PF13460">
    <property type="entry name" value="NAD_binding_10"/>
    <property type="match status" value="1"/>
</dbReference>
<evidence type="ECO:0000259" key="1">
    <source>
        <dbReference type="Pfam" id="PF13460"/>
    </source>
</evidence>
<dbReference type="InterPro" id="IPR051604">
    <property type="entry name" value="Ergot_Alk_Oxidoreductase"/>
</dbReference>
<protein>
    <recommendedName>
        <fullName evidence="1">NAD(P)-binding domain-containing protein</fullName>
    </recommendedName>
</protein>
<dbReference type="EMBL" id="HBIM01008229">
    <property type="protein sequence ID" value="CAE0409301.1"/>
    <property type="molecule type" value="Transcribed_RNA"/>
</dbReference>
<dbReference type="Gene3D" id="3.40.50.720">
    <property type="entry name" value="NAD(P)-binding Rossmann-like Domain"/>
    <property type="match status" value="1"/>
</dbReference>
<dbReference type="InterPro" id="IPR036291">
    <property type="entry name" value="NAD(P)-bd_dom_sf"/>
</dbReference>
<dbReference type="AlphaFoldDB" id="A0A7S3P7P8"/>
<sequence length="355" mass="39244">MSFLKNTGKAFADIIPGLGHFTYDNDCGKIFVTSGTGVIGYRVAVSLLEAGHRNVRVGIWKGDRPGLDTGAHGDSFGHKCAELLIARGAEVVNFDWKNPDEYDKALQDVKTVFCSLPHIDGWSDVFPAFLTACKKHKVEHFVKISFLRATHNFKGVAEIANQYRQNVPFVKFHGTCDDLLELAKQDSRISYTILATSHLMTSTLLNQGDHLRKENKFVTASYGMGVNYVSPNDVADAAVVVLLNQKPHRNKVYNLTASGPIKDAEVAAELTKVYGKPIEHAELGYHEYVADVKQRGLPHFMARDAAAMERMKAMGLDENVNSYTDDLPKLIGKEPETIAGYLSHKSAMRPGMTFP</sequence>
<organism evidence="2">
    <name type="scientific">Amphora coffeiformis</name>
    <dbReference type="NCBI Taxonomy" id="265554"/>
    <lineage>
        <taxon>Eukaryota</taxon>
        <taxon>Sar</taxon>
        <taxon>Stramenopiles</taxon>
        <taxon>Ochrophyta</taxon>
        <taxon>Bacillariophyta</taxon>
        <taxon>Bacillariophyceae</taxon>
        <taxon>Bacillariophycidae</taxon>
        <taxon>Thalassiophysales</taxon>
        <taxon>Catenulaceae</taxon>
        <taxon>Amphora</taxon>
    </lineage>
</organism>